<dbReference type="AlphaFoldDB" id="A0A7K1SI21"/>
<dbReference type="Pfam" id="PF02698">
    <property type="entry name" value="DUF218"/>
    <property type="match status" value="1"/>
</dbReference>
<dbReference type="PANTHER" id="PTHR30336:SF20">
    <property type="entry name" value="DUF218 DOMAIN-CONTAINING PROTEIN"/>
    <property type="match status" value="1"/>
</dbReference>
<dbReference type="InterPro" id="IPR003848">
    <property type="entry name" value="DUF218"/>
</dbReference>
<keyword evidence="1" id="KW-0732">Signal</keyword>
<feature type="signal peptide" evidence="1">
    <location>
        <begin position="1"/>
        <end position="21"/>
    </location>
</feature>
<dbReference type="CDD" id="cd06259">
    <property type="entry name" value="YdcF-like"/>
    <property type="match status" value="1"/>
</dbReference>
<proteinExistence type="predicted"/>
<evidence type="ECO:0000313" key="3">
    <source>
        <dbReference type="EMBL" id="MVM33471.1"/>
    </source>
</evidence>
<evidence type="ECO:0000256" key="1">
    <source>
        <dbReference type="SAM" id="SignalP"/>
    </source>
</evidence>
<accession>A0A7K1SI21</accession>
<reference evidence="3 4" key="1">
    <citation type="submission" date="2019-12" db="EMBL/GenBank/DDBJ databases">
        <title>Spirosoma sp. HMF4905 genome sequencing and assembly.</title>
        <authorList>
            <person name="Kang H."/>
            <person name="Cha I."/>
            <person name="Kim H."/>
            <person name="Joh K."/>
        </authorList>
    </citation>
    <scope>NUCLEOTIDE SEQUENCE [LARGE SCALE GENOMIC DNA]</scope>
    <source>
        <strain evidence="3 4">HMF4905</strain>
    </source>
</reference>
<dbReference type="PANTHER" id="PTHR30336">
    <property type="entry name" value="INNER MEMBRANE PROTEIN, PROBABLE PERMEASE"/>
    <property type="match status" value="1"/>
</dbReference>
<dbReference type="Gene3D" id="3.40.50.620">
    <property type="entry name" value="HUPs"/>
    <property type="match status" value="1"/>
</dbReference>
<dbReference type="RefSeq" id="WP_157588187.1">
    <property type="nucleotide sequence ID" value="NZ_WPIN01000011.1"/>
</dbReference>
<evidence type="ECO:0000313" key="4">
    <source>
        <dbReference type="Proteomes" id="UP000436006"/>
    </source>
</evidence>
<dbReference type="EMBL" id="WPIN01000011">
    <property type="protein sequence ID" value="MVM33471.1"/>
    <property type="molecule type" value="Genomic_DNA"/>
</dbReference>
<sequence>MNYKLFSILWLSILYALQGQAQTGFQPTYRLLASENRVVDKNFYLLTVLQHTPALQKIISQDATLKAMLHQRINLLKAHAQDTCNTPESLMSGFRWSSVDSLQFISALQTLYNHNQAVFDQLINAHLRPSGCYQRFTTLPNNELIVRAWSQYVLGINYIIDQFGLGKKMRYPRIDSANYPVHGRYYRTVLKDICAYLAEQADTMTLVYQPSLAVAMQLMDANDRDEPARHEPMEQRDNQKAFARVKLTKWQSYSYAAIVVPGNGPELTTTPLSPLNKMRLDLVAARYRKGWAPFVVVSGGYCYPFRGPYAEAVEMKRYLMQKHALPESAILIDPHARHTTTNLRNANRILIRYGFPMDKRCVFVTTQSQTDYATNSAFDDRNRRELGYLPYRDKHRISPHDIEFYPTQESLHMDPNDPLDP</sequence>
<dbReference type="Proteomes" id="UP000436006">
    <property type="component" value="Unassembled WGS sequence"/>
</dbReference>
<feature type="domain" description="DUF218" evidence="2">
    <location>
        <begin position="257"/>
        <end position="373"/>
    </location>
</feature>
<protein>
    <submittedName>
        <fullName evidence="3">YdcF family protein</fullName>
    </submittedName>
</protein>
<gene>
    <name evidence="3" type="ORF">GO755_25770</name>
</gene>
<dbReference type="InterPro" id="IPR051599">
    <property type="entry name" value="Cell_Envelope_Assoc"/>
</dbReference>
<keyword evidence="4" id="KW-1185">Reference proteome</keyword>
<evidence type="ECO:0000259" key="2">
    <source>
        <dbReference type="Pfam" id="PF02698"/>
    </source>
</evidence>
<name>A0A7K1SI21_9BACT</name>
<dbReference type="GO" id="GO:0005886">
    <property type="term" value="C:plasma membrane"/>
    <property type="evidence" value="ECO:0007669"/>
    <property type="project" value="TreeGrafter"/>
</dbReference>
<comment type="caution">
    <text evidence="3">The sequence shown here is derived from an EMBL/GenBank/DDBJ whole genome shotgun (WGS) entry which is preliminary data.</text>
</comment>
<dbReference type="InterPro" id="IPR014729">
    <property type="entry name" value="Rossmann-like_a/b/a_fold"/>
</dbReference>
<feature type="chain" id="PRO_5029830560" evidence="1">
    <location>
        <begin position="22"/>
        <end position="421"/>
    </location>
</feature>
<organism evidence="3 4">
    <name type="scientific">Spirosoma arboris</name>
    <dbReference type="NCBI Taxonomy" id="2682092"/>
    <lineage>
        <taxon>Bacteria</taxon>
        <taxon>Pseudomonadati</taxon>
        <taxon>Bacteroidota</taxon>
        <taxon>Cytophagia</taxon>
        <taxon>Cytophagales</taxon>
        <taxon>Cytophagaceae</taxon>
        <taxon>Spirosoma</taxon>
    </lineage>
</organism>